<dbReference type="PANTHER" id="PTHR13817">
    <property type="entry name" value="TITIN"/>
    <property type="match status" value="1"/>
</dbReference>
<dbReference type="Proteomes" id="UP001165296">
    <property type="component" value="Unassembled WGS sequence"/>
</dbReference>
<dbReference type="RefSeq" id="WP_226176683.1">
    <property type="nucleotide sequence ID" value="NZ_JAJADR010000004.1"/>
</dbReference>
<keyword evidence="1" id="KW-0677">Repeat</keyword>
<reference evidence="3" key="1">
    <citation type="submission" date="2021-10" db="EMBL/GenBank/DDBJ databases">
        <authorList>
            <person name="Dean J.D."/>
            <person name="Kim M.K."/>
            <person name="Newey C.N."/>
            <person name="Stoker T.S."/>
            <person name="Thompson D.W."/>
            <person name="Grose J.H."/>
        </authorList>
    </citation>
    <scope>NUCLEOTIDE SEQUENCE</scope>
    <source>
        <strain evidence="3">BT178</strain>
    </source>
</reference>
<dbReference type="SMART" id="SM00060">
    <property type="entry name" value="FN3"/>
    <property type="match status" value="2"/>
</dbReference>
<evidence type="ECO:0000259" key="2">
    <source>
        <dbReference type="PROSITE" id="PS50853"/>
    </source>
</evidence>
<protein>
    <submittedName>
        <fullName evidence="3">T9SS type A sorting domain-containing protein</fullName>
    </submittedName>
</protein>
<keyword evidence="4" id="KW-1185">Reference proteome</keyword>
<dbReference type="InterPro" id="IPR050964">
    <property type="entry name" value="Striated_Muscle_Regulatory"/>
</dbReference>
<dbReference type="EMBL" id="JAJADR010000004">
    <property type="protein sequence ID" value="MCB2409139.1"/>
    <property type="molecule type" value="Genomic_DNA"/>
</dbReference>
<evidence type="ECO:0000313" key="4">
    <source>
        <dbReference type="Proteomes" id="UP001165296"/>
    </source>
</evidence>
<evidence type="ECO:0000313" key="3">
    <source>
        <dbReference type="EMBL" id="MCB2409139.1"/>
    </source>
</evidence>
<dbReference type="PROSITE" id="PS50853">
    <property type="entry name" value="FN3"/>
    <property type="match status" value="1"/>
</dbReference>
<dbReference type="InterPro" id="IPR036116">
    <property type="entry name" value="FN3_sf"/>
</dbReference>
<name>A0ABS8ASU9_9BACT</name>
<dbReference type="Gene3D" id="2.60.40.10">
    <property type="entry name" value="Immunoglobulins"/>
    <property type="match status" value="2"/>
</dbReference>
<dbReference type="PANTHER" id="PTHR13817:SF73">
    <property type="entry name" value="FIBRONECTIN TYPE-III DOMAIN-CONTAINING PROTEIN"/>
    <property type="match status" value="1"/>
</dbReference>
<sequence length="1185" mass="120503">MPSSFLRGSGRPALFALLLSLWLLPFGSQAQLLLPDANPVTITFDELGSSGTAALPAGFVLAGGSAPTYANTNNTAATTQAAGTTGTGALSSNSSGGAYNYAAGVNSSSTDRGLGFLSSGSYSSPRSILLAVQNTSGSTLTDLAVAYDVEKYRLGARAFEWQFFTSPDGSAWTQLTALTQSYAADATTGAPVNPPTSVSKTTTLTGLNLASGSTIYLRWSYVGSGGSTNGQGLGLDNLVLTPTLSGNPVTPTITTGTVTGSPFCVTATTGSSLSVPFTSTGGLSGTFAVQLSSATGTFPAALTAGLIGQGSTSPIAATLPAGTSAGTGYRVRVVHAASSTAGTSNTANLTVTTPPATNAVSVTPTGSQAVTTTSTGATLTATSTAASTFVWAYSTNAAGPFTTAISGATSASYQLRGADFGGAGTYYLVARATSTCGSIVGTSAPITVSVTAPPPVLTITPLTVPDFGSVYVGSASGSQPVAVQGSNLTGTVTFTPPPGFEIRTGTGVFACCAITLTPQAGTLTRTVIDVRFVPALAQLYSDVIPVSSADVPAQDPVAVSGTGVAPIYPATVQTAPITGITATQAVTGGTVSSEGNDAVTERGVVYATTASPTLNNLSTLDGAGAGAFVSQLTGLQPNTRYFVRAYATNEVGTSYGQELSFTTAPVTLAAEPSQSSTLTASQLTPTSVLLTTSGGTGSKRLILVTQAADLLTLPTDGTTYAGNATLGQGDQPSPGVYVLYAGAGTSVTVTGLQPNTEYTFAVFDYNDANTTGAENYRTQDPGTLTLSTPPQPAQLLLEENFLYVAADPLTDHGWAAHNGGGSNPVLVSAAGLSRADYNATGGNAASLTATGEDVHRTFAPVAPGTPVYASFLVQVNSSPSADYFFHLGPDPISTTYRARVLVKPAATAGKIQFGVSGSGTAAVYDATEYETGTPYLLVVRYSFGSSGTETRLYVNPGTSEPTAAGATSTEAASSAPLNIGAVALRQGSNTSPLLFDGLRVGTTFAVVRQQVPAPLPVQLTHFSGKMQQSSVVLRWKTAQELHNDKFEVERAFDGMTFTRIATLTGRGTTTTESTYTYADANAVQSSPKLYYRLRQVDTDGTASYSQVVVLTNEPVKTLVSLRVVPNPAHSQVRIEGATAAMAQILDLTGRVLRTISTTQPVSLTGIAPGMYLVRCGSNATRLQVE</sequence>
<accession>A0ABS8ASU9</accession>
<organism evidence="3 4">
    <name type="scientific">Hymenobacter lucidus</name>
    <dbReference type="NCBI Taxonomy" id="2880930"/>
    <lineage>
        <taxon>Bacteria</taxon>
        <taxon>Pseudomonadati</taxon>
        <taxon>Bacteroidota</taxon>
        <taxon>Cytophagia</taxon>
        <taxon>Cytophagales</taxon>
        <taxon>Hymenobacteraceae</taxon>
        <taxon>Hymenobacter</taxon>
    </lineage>
</organism>
<gene>
    <name evidence="3" type="ORF">LGH74_14205</name>
</gene>
<evidence type="ECO:0000256" key="1">
    <source>
        <dbReference type="ARBA" id="ARBA00022737"/>
    </source>
</evidence>
<dbReference type="InterPro" id="IPR003961">
    <property type="entry name" value="FN3_dom"/>
</dbReference>
<comment type="caution">
    <text evidence="3">The sequence shown here is derived from an EMBL/GenBank/DDBJ whole genome shotgun (WGS) entry which is preliminary data.</text>
</comment>
<dbReference type="SUPFAM" id="SSF49265">
    <property type="entry name" value="Fibronectin type III"/>
    <property type="match status" value="2"/>
</dbReference>
<proteinExistence type="predicted"/>
<dbReference type="InterPro" id="IPR013783">
    <property type="entry name" value="Ig-like_fold"/>
</dbReference>
<feature type="domain" description="Fibronectin type-III" evidence="2">
    <location>
        <begin position="568"/>
        <end position="666"/>
    </location>
</feature>